<dbReference type="GO" id="GO:0006351">
    <property type="term" value="P:DNA-templated transcription"/>
    <property type="evidence" value="ECO:0007669"/>
    <property type="project" value="InterPro"/>
</dbReference>
<dbReference type="GO" id="GO:0000428">
    <property type="term" value="C:DNA-directed RNA polymerase complex"/>
    <property type="evidence" value="ECO:0007669"/>
    <property type="project" value="UniProtKB-KW"/>
</dbReference>
<feature type="region of interest" description="Disordered" evidence="6">
    <location>
        <begin position="85"/>
        <end position="108"/>
    </location>
</feature>
<evidence type="ECO:0000256" key="1">
    <source>
        <dbReference type="ARBA" id="ARBA00012418"/>
    </source>
</evidence>
<gene>
    <name evidence="8" type="ORF">K443DRAFT_624430</name>
</gene>
<dbReference type="GO" id="GO:0003899">
    <property type="term" value="F:DNA-directed RNA polymerase activity"/>
    <property type="evidence" value="ECO:0007669"/>
    <property type="project" value="UniProtKB-EC"/>
</dbReference>
<dbReference type="AlphaFoldDB" id="A0A0C9WPM4"/>
<evidence type="ECO:0000256" key="3">
    <source>
        <dbReference type="ARBA" id="ARBA00022679"/>
    </source>
</evidence>
<keyword evidence="2" id="KW-0240">DNA-directed RNA polymerase</keyword>
<proteinExistence type="predicted"/>
<feature type="domain" description="RNA polymerase Rpb1" evidence="7">
    <location>
        <begin position="14"/>
        <end position="64"/>
    </location>
</feature>
<keyword evidence="4" id="KW-0548">Nucleotidyltransferase</keyword>
<dbReference type="STRING" id="1095629.A0A0C9WPM4"/>
<sequence>MLGHQFAYSVAPFRKVKEVKFGILSPEDIKAISAAKIEHPEVMDEATHKPKMDGLMGPCMDTIADTDKEEVGNIDGALNNDLETTTNHVAKRDDNNTPPHLHIIQRPK</sequence>
<keyword evidence="3" id="KW-0808">Transferase</keyword>
<dbReference type="HOGENOM" id="CLU_2197374_0_0_1"/>
<name>A0A0C9WPM4_9AGAR</name>
<evidence type="ECO:0000256" key="4">
    <source>
        <dbReference type="ARBA" id="ARBA00022695"/>
    </source>
</evidence>
<evidence type="ECO:0000256" key="5">
    <source>
        <dbReference type="ARBA" id="ARBA00023163"/>
    </source>
</evidence>
<evidence type="ECO:0000313" key="9">
    <source>
        <dbReference type="Proteomes" id="UP000054477"/>
    </source>
</evidence>
<dbReference type="GO" id="GO:0003677">
    <property type="term" value="F:DNA binding"/>
    <property type="evidence" value="ECO:0007669"/>
    <property type="project" value="InterPro"/>
</dbReference>
<dbReference type="EMBL" id="KN839673">
    <property type="protein sequence ID" value="KIJ89493.1"/>
    <property type="molecule type" value="Genomic_DNA"/>
</dbReference>
<dbReference type="InterPro" id="IPR044893">
    <property type="entry name" value="RNA_pol_Rpb1_clamp_domain"/>
</dbReference>
<dbReference type="SUPFAM" id="SSF64484">
    <property type="entry name" value="beta and beta-prime subunits of DNA dependent RNA-polymerase"/>
    <property type="match status" value="1"/>
</dbReference>
<dbReference type="Gene3D" id="4.10.860.120">
    <property type="entry name" value="RNA polymerase II, clamp domain"/>
    <property type="match status" value="1"/>
</dbReference>
<evidence type="ECO:0000313" key="8">
    <source>
        <dbReference type="EMBL" id="KIJ89493.1"/>
    </source>
</evidence>
<evidence type="ECO:0000256" key="2">
    <source>
        <dbReference type="ARBA" id="ARBA00022478"/>
    </source>
</evidence>
<dbReference type="OrthoDB" id="270392at2759"/>
<dbReference type="Pfam" id="PF04997">
    <property type="entry name" value="RNA_pol_Rpb1_1"/>
    <property type="match status" value="1"/>
</dbReference>
<accession>A0A0C9WPM4</accession>
<protein>
    <recommendedName>
        <fullName evidence="1">DNA-directed RNA polymerase</fullName>
        <ecNumber evidence="1">2.7.7.6</ecNumber>
    </recommendedName>
</protein>
<evidence type="ECO:0000259" key="7">
    <source>
        <dbReference type="Pfam" id="PF04997"/>
    </source>
</evidence>
<reference evidence="9" key="2">
    <citation type="submission" date="2015-01" db="EMBL/GenBank/DDBJ databases">
        <title>Evolutionary Origins and Diversification of the Mycorrhizal Mutualists.</title>
        <authorList>
            <consortium name="DOE Joint Genome Institute"/>
            <consortium name="Mycorrhizal Genomics Consortium"/>
            <person name="Kohler A."/>
            <person name="Kuo A."/>
            <person name="Nagy L.G."/>
            <person name="Floudas D."/>
            <person name="Copeland A."/>
            <person name="Barry K.W."/>
            <person name="Cichocki N."/>
            <person name="Veneault-Fourrey C."/>
            <person name="LaButti K."/>
            <person name="Lindquist E.A."/>
            <person name="Lipzen A."/>
            <person name="Lundell T."/>
            <person name="Morin E."/>
            <person name="Murat C."/>
            <person name="Riley R."/>
            <person name="Ohm R."/>
            <person name="Sun H."/>
            <person name="Tunlid A."/>
            <person name="Henrissat B."/>
            <person name="Grigoriev I.V."/>
            <person name="Hibbett D.S."/>
            <person name="Martin F."/>
        </authorList>
    </citation>
    <scope>NUCLEOTIDE SEQUENCE [LARGE SCALE GENOMIC DNA]</scope>
    <source>
        <strain evidence="9">LaAM-08-1</strain>
    </source>
</reference>
<dbReference type="InterPro" id="IPR007080">
    <property type="entry name" value="RNA_pol_Rpb1_1"/>
</dbReference>
<evidence type="ECO:0000256" key="6">
    <source>
        <dbReference type="SAM" id="MobiDB-lite"/>
    </source>
</evidence>
<keyword evidence="9" id="KW-1185">Reference proteome</keyword>
<dbReference type="EC" id="2.7.7.6" evidence="1"/>
<keyword evidence="5" id="KW-0804">Transcription</keyword>
<organism evidence="8 9">
    <name type="scientific">Laccaria amethystina LaAM-08-1</name>
    <dbReference type="NCBI Taxonomy" id="1095629"/>
    <lineage>
        <taxon>Eukaryota</taxon>
        <taxon>Fungi</taxon>
        <taxon>Dikarya</taxon>
        <taxon>Basidiomycota</taxon>
        <taxon>Agaricomycotina</taxon>
        <taxon>Agaricomycetes</taxon>
        <taxon>Agaricomycetidae</taxon>
        <taxon>Agaricales</taxon>
        <taxon>Agaricineae</taxon>
        <taxon>Hydnangiaceae</taxon>
        <taxon>Laccaria</taxon>
    </lineage>
</organism>
<dbReference type="Proteomes" id="UP000054477">
    <property type="component" value="Unassembled WGS sequence"/>
</dbReference>
<reference evidence="8 9" key="1">
    <citation type="submission" date="2014-04" db="EMBL/GenBank/DDBJ databases">
        <authorList>
            <consortium name="DOE Joint Genome Institute"/>
            <person name="Kuo A."/>
            <person name="Kohler A."/>
            <person name="Nagy L.G."/>
            <person name="Floudas D."/>
            <person name="Copeland A."/>
            <person name="Barry K.W."/>
            <person name="Cichocki N."/>
            <person name="Veneault-Fourrey C."/>
            <person name="LaButti K."/>
            <person name="Lindquist E.A."/>
            <person name="Lipzen A."/>
            <person name="Lundell T."/>
            <person name="Morin E."/>
            <person name="Murat C."/>
            <person name="Sun H."/>
            <person name="Tunlid A."/>
            <person name="Henrissat B."/>
            <person name="Grigoriev I.V."/>
            <person name="Hibbett D.S."/>
            <person name="Martin F."/>
            <person name="Nordberg H.P."/>
            <person name="Cantor M.N."/>
            <person name="Hua S.X."/>
        </authorList>
    </citation>
    <scope>NUCLEOTIDE SEQUENCE [LARGE SCALE GENOMIC DNA]</scope>
    <source>
        <strain evidence="8 9">LaAM-08-1</strain>
    </source>
</reference>